<evidence type="ECO:0000259" key="1">
    <source>
        <dbReference type="Pfam" id="PF10091"/>
    </source>
</evidence>
<sequence length="730" mass="83040">MKIVHLLIGIGLLVGIKAYADTYPEVVFDNSLIMGVYAKSEIRSEGGSWIENVDKHLPVSDSIFFTPGNSLSLRYVNAEGGNWEAALKYSRQKYHYRISNKDVLVLKLYVHSDKTTSKQLPTLSIRQKNSDSDKVNLANFIEDYNVNTWLDVRIPIAKIRGLDVESAIKAVVLHQQGAGAHHIYIDQVEFLPANYSKVRLTSPAVLSKVTPYDRNIHLQWQLPLTPSIRYVKIYRSEDKKTFEPVSIRPISMQGGLDYVPALDKTYYYKIAWVDYDYKESPYSTIQEVKPVKLADQQVFDLIQRSHINYFVDNFDINSGMHTPFRQQGKTVVSTNETGLALLSLLVGVERGYVSRNTFTHRVKRVVDFLESVPEKHGVFASYYDGRKKEPIYMDARPNYSVSATTTILQSLLIVRQFLNGESEDEVYIRNKINKLWDNINWPALVMANTEDVLVADVGVLEELTEIKPLGGFNESINTYILAAASTKNGISSSGFINNLNYEYYTQNTLLTDSTEDIDPDLMLQNQRQLNATLESDMSDLDKALERQSILRDTVLYGVRIPFGELNNRNLLSMYMPFLTIDPALANTADFAFGDVLKRYTEYVKRRDNESGRGTRNVAVWGYQSETDQRAISQINPAISVSSVAVDYQKGLQALLTLYKEYGDILLTEYGFRAWIDLKNQDVSDEYLSINQASVAIMIENARSGLIWKLYREIPEIKAVQEKIFVQSSLN</sequence>
<dbReference type="Gene3D" id="2.60.40.10">
    <property type="entry name" value="Immunoglobulins"/>
    <property type="match status" value="1"/>
</dbReference>
<comment type="caution">
    <text evidence="2">The sequence shown here is derived from an EMBL/GenBank/DDBJ whole genome shotgun (WGS) entry which is preliminary data.</text>
</comment>
<dbReference type="InterPro" id="IPR019282">
    <property type="entry name" value="Glycoamylase-like_cons_dom"/>
</dbReference>
<dbReference type="InterPro" id="IPR013783">
    <property type="entry name" value="Ig-like_fold"/>
</dbReference>
<dbReference type="Gene3D" id="1.50.10.140">
    <property type="match status" value="1"/>
</dbReference>
<name>A0A2T8HGV1_9SPHI</name>
<dbReference type="AlphaFoldDB" id="A0A2T8HGV1"/>
<reference evidence="2 3" key="1">
    <citation type="submission" date="2018-04" db="EMBL/GenBank/DDBJ databases">
        <title>Sphingobacterium cortibacter sp. nov.</title>
        <authorList>
            <person name="Li Y."/>
        </authorList>
    </citation>
    <scope>NUCLEOTIDE SEQUENCE [LARGE SCALE GENOMIC DNA]</scope>
    <source>
        <strain evidence="2 3">2c-3</strain>
    </source>
</reference>
<dbReference type="EMBL" id="QDKG01000005">
    <property type="protein sequence ID" value="PVH24630.1"/>
    <property type="molecule type" value="Genomic_DNA"/>
</dbReference>
<dbReference type="RefSeq" id="WP_116776575.1">
    <property type="nucleotide sequence ID" value="NZ_QDKG01000005.1"/>
</dbReference>
<evidence type="ECO:0000313" key="3">
    <source>
        <dbReference type="Proteomes" id="UP000245627"/>
    </source>
</evidence>
<evidence type="ECO:0000313" key="2">
    <source>
        <dbReference type="EMBL" id="PVH24630.1"/>
    </source>
</evidence>
<keyword evidence="3" id="KW-1185">Reference proteome</keyword>
<dbReference type="Proteomes" id="UP000245627">
    <property type="component" value="Unassembled WGS sequence"/>
</dbReference>
<dbReference type="Pfam" id="PF10091">
    <property type="entry name" value="Glycoamylase"/>
    <property type="match status" value="1"/>
</dbReference>
<organism evidence="2 3">
    <name type="scientific">Sphingobacterium corticibacter</name>
    <dbReference type="NCBI Taxonomy" id="2171749"/>
    <lineage>
        <taxon>Bacteria</taxon>
        <taxon>Pseudomonadati</taxon>
        <taxon>Bacteroidota</taxon>
        <taxon>Sphingobacteriia</taxon>
        <taxon>Sphingobacteriales</taxon>
        <taxon>Sphingobacteriaceae</taxon>
        <taxon>Sphingobacterium</taxon>
    </lineage>
</organism>
<accession>A0A2T8HGV1</accession>
<protein>
    <recommendedName>
        <fullName evidence="1">Glycoamylase-like domain-containing protein</fullName>
    </recommendedName>
</protein>
<gene>
    <name evidence="2" type="ORF">DC487_13960</name>
</gene>
<dbReference type="Gene3D" id="2.60.120.430">
    <property type="entry name" value="Galactose-binding lectin"/>
    <property type="match status" value="1"/>
</dbReference>
<feature type="domain" description="Glycoamylase-like" evidence="1">
    <location>
        <begin position="632"/>
        <end position="714"/>
    </location>
</feature>
<dbReference type="OrthoDB" id="5937621at2"/>
<proteinExistence type="predicted"/>